<dbReference type="GO" id="GO:0035925">
    <property type="term" value="F:mRNA 3'-UTR AU-rich region binding"/>
    <property type="evidence" value="ECO:0007669"/>
    <property type="project" value="TreeGrafter"/>
</dbReference>
<dbReference type="SMART" id="SM00829">
    <property type="entry name" value="PKS_ER"/>
    <property type="match status" value="1"/>
</dbReference>
<dbReference type="Proteomes" id="UP000660611">
    <property type="component" value="Unassembled WGS sequence"/>
</dbReference>
<dbReference type="InterPro" id="IPR002364">
    <property type="entry name" value="Quin_OxRdtase/zeta-crystal_CS"/>
</dbReference>
<dbReference type="GO" id="GO:0008270">
    <property type="term" value="F:zinc ion binding"/>
    <property type="evidence" value="ECO:0007669"/>
    <property type="project" value="InterPro"/>
</dbReference>
<dbReference type="GO" id="GO:0070402">
    <property type="term" value="F:NADPH binding"/>
    <property type="evidence" value="ECO:0007669"/>
    <property type="project" value="TreeGrafter"/>
</dbReference>
<dbReference type="InterPro" id="IPR013154">
    <property type="entry name" value="ADH-like_N"/>
</dbReference>
<dbReference type="SUPFAM" id="SSF50129">
    <property type="entry name" value="GroES-like"/>
    <property type="match status" value="1"/>
</dbReference>
<dbReference type="Gene3D" id="3.90.180.10">
    <property type="entry name" value="Medium-chain alcohol dehydrogenases, catalytic domain"/>
    <property type="match status" value="1"/>
</dbReference>
<dbReference type="PANTHER" id="PTHR48106">
    <property type="entry name" value="QUINONE OXIDOREDUCTASE PIG3-RELATED"/>
    <property type="match status" value="1"/>
</dbReference>
<dbReference type="PROSITE" id="PS01162">
    <property type="entry name" value="QOR_ZETA_CRYSTAL"/>
    <property type="match status" value="1"/>
</dbReference>
<evidence type="ECO:0000313" key="4">
    <source>
        <dbReference type="EMBL" id="GIG45333.1"/>
    </source>
</evidence>
<comment type="caution">
    <text evidence="4">The sequence shown here is derived from an EMBL/GenBank/DDBJ whole genome shotgun (WGS) entry which is preliminary data.</text>
</comment>
<dbReference type="GO" id="GO:0003960">
    <property type="term" value="F:quinone reductase (NADPH) activity"/>
    <property type="evidence" value="ECO:0007669"/>
    <property type="project" value="TreeGrafter"/>
</dbReference>
<reference evidence="4" key="1">
    <citation type="submission" date="2021-01" db="EMBL/GenBank/DDBJ databases">
        <title>Whole genome shotgun sequence of Dactylosporangium siamense NBRC 106093.</title>
        <authorList>
            <person name="Komaki H."/>
            <person name="Tamura T."/>
        </authorList>
    </citation>
    <scope>NUCLEOTIDE SEQUENCE</scope>
    <source>
        <strain evidence="4">NBRC 106093</strain>
    </source>
</reference>
<dbReference type="SUPFAM" id="SSF51735">
    <property type="entry name" value="NAD(P)-binding Rossmann-fold domains"/>
    <property type="match status" value="1"/>
</dbReference>
<dbReference type="EMBL" id="BONQ01000050">
    <property type="protein sequence ID" value="GIG45333.1"/>
    <property type="molecule type" value="Genomic_DNA"/>
</dbReference>
<evidence type="ECO:0000256" key="1">
    <source>
        <dbReference type="ARBA" id="ARBA00022857"/>
    </source>
</evidence>
<sequence>MLELGEAPEPVPGPDEVLIRVEAAGITFIETQTRAGRAPKAGAVPPAVLGNGVGGTVAGVGAGGDPALIGRTVVASLNGTGGYAELAVAAARNVVLVPDGVSTLDATALLADGRTALGLHELAAPQPGETVLVEAAAGGVGSLLVQLARNAGARVVGAASGERKLQLIRDLGAEAVDYTVPGWTDPVKGFDVVYDGVGGTIGREALAATVAGGRFVVHGAAGGPPTQTGEGVTGFGFPDLMRIGQRAPELAAKALQAAAEGRLRPVIGQTFPLDRAADAHAAIEARGTLGKTLLIV</sequence>
<dbReference type="InterPro" id="IPR036291">
    <property type="entry name" value="NAD(P)-bd_dom_sf"/>
</dbReference>
<dbReference type="Pfam" id="PF08240">
    <property type="entry name" value="ADH_N"/>
    <property type="match status" value="1"/>
</dbReference>
<dbReference type="Gene3D" id="3.40.50.720">
    <property type="entry name" value="NAD(P)-binding Rossmann-like Domain"/>
    <property type="match status" value="1"/>
</dbReference>
<protein>
    <submittedName>
        <fullName evidence="4">NADPH:quinone reductase</fullName>
    </submittedName>
</protein>
<accession>A0A919PNF2</accession>
<keyword evidence="1" id="KW-0521">NADP</keyword>
<feature type="domain" description="Enoyl reductase (ER)" evidence="3">
    <location>
        <begin position="1"/>
        <end position="294"/>
    </location>
</feature>
<proteinExistence type="predicted"/>
<name>A0A919PNF2_9ACTN</name>
<dbReference type="PANTHER" id="PTHR48106:SF13">
    <property type="entry name" value="QUINONE OXIDOREDUCTASE-RELATED"/>
    <property type="match status" value="1"/>
</dbReference>
<evidence type="ECO:0000313" key="5">
    <source>
        <dbReference type="Proteomes" id="UP000660611"/>
    </source>
</evidence>
<dbReference type="AlphaFoldDB" id="A0A919PNF2"/>
<evidence type="ECO:0000256" key="2">
    <source>
        <dbReference type="ARBA" id="ARBA00023002"/>
    </source>
</evidence>
<dbReference type="Pfam" id="PF13602">
    <property type="entry name" value="ADH_zinc_N_2"/>
    <property type="match status" value="1"/>
</dbReference>
<keyword evidence="2" id="KW-0560">Oxidoreductase</keyword>
<evidence type="ECO:0000259" key="3">
    <source>
        <dbReference type="SMART" id="SM00829"/>
    </source>
</evidence>
<keyword evidence="5" id="KW-1185">Reference proteome</keyword>
<dbReference type="InterPro" id="IPR020843">
    <property type="entry name" value="ER"/>
</dbReference>
<organism evidence="4 5">
    <name type="scientific">Dactylosporangium siamense</name>
    <dbReference type="NCBI Taxonomy" id="685454"/>
    <lineage>
        <taxon>Bacteria</taxon>
        <taxon>Bacillati</taxon>
        <taxon>Actinomycetota</taxon>
        <taxon>Actinomycetes</taxon>
        <taxon>Micromonosporales</taxon>
        <taxon>Micromonosporaceae</taxon>
        <taxon>Dactylosporangium</taxon>
    </lineage>
</organism>
<dbReference type="GO" id="GO:0005829">
    <property type="term" value="C:cytosol"/>
    <property type="evidence" value="ECO:0007669"/>
    <property type="project" value="TreeGrafter"/>
</dbReference>
<dbReference type="InterPro" id="IPR011032">
    <property type="entry name" value="GroES-like_sf"/>
</dbReference>
<gene>
    <name evidence="4" type="primary">qor_3</name>
    <name evidence="4" type="ORF">Dsi01nite_033740</name>
</gene>